<dbReference type="GO" id="GO:0005524">
    <property type="term" value="F:ATP binding"/>
    <property type="evidence" value="ECO:0007669"/>
    <property type="project" value="UniProtKB-UniRule"/>
</dbReference>
<dbReference type="GO" id="GO:0004674">
    <property type="term" value="F:protein serine/threonine kinase activity"/>
    <property type="evidence" value="ECO:0007669"/>
    <property type="project" value="UniProtKB-KW"/>
</dbReference>
<evidence type="ECO:0000256" key="6">
    <source>
        <dbReference type="ARBA" id="ARBA00022777"/>
    </source>
</evidence>
<evidence type="ECO:0000256" key="4">
    <source>
        <dbReference type="ARBA" id="ARBA00022679"/>
    </source>
</evidence>
<dbReference type="AlphaFoldDB" id="A0A165A5S2"/>
<evidence type="ECO:0000256" key="7">
    <source>
        <dbReference type="ARBA" id="ARBA00022840"/>
    </source>
</evidence>
<dbReference type="InterPro" id="IPR017441">
    <property type="entry name" value="Protein_kinase_ATP_BS"/>
</dbReference>
<evidence type="ECO:0000256" key="2">
    <source>
        <dbReference type="ARBA" id="ARBA00012513"/>
    </source>
</evidence>
<keyword evidence="4" id="KW-0808">Transferase</keyword>
<gene>
    <name evidence="13" type="ORF">SISNIDRAFT_404624</name>
</gene>
<accession>A0A165A5S2</accession>
<dbReference type="PANTHER" id="PTHR48012">
    <property type="entry name" value="STERILE20-LIKE KINASE, ISOFORM B-RELATED"/>
    <property type="match status" value="1"/>
</dbReference>
<dbReference type="EMBL" id="KV419395">
    <property type="protein sequence ID" value="KZS98515.1"/>
    <property type="molecule type" value="Genomic_DNA"/>
</dbReference>
<evidence type="ECO:0000256" key="9">
    <source>
        <dbReference type="ARBA" id="ARBA00048679"/>
    </source>
</evidence>
<evidence type="ECO:0000259" key="12">
    <source>
        <dbReference type="PROSITE" id="PS50011"/>
    </source>
</evidence>
<dbReference type="Gene3D" id="1.10.510.10">
    <property type="entry name" value="Transferase(Phosphotransferase) domain 1"/>
    <property type="match status" value="1"/>
</dbReference>
<dbReference type="PROSITE" id="PS00108">
    <property type="entry name" value="PROTEIN_KINASE_ST"/>
    <property type="match status" value="1"/>
</dbReference>
<dbReference type="SUPFAM" id="SSF56112">
    <property type="entry name" value="Protein kinase-like (PK-like)"/>
    <property type="match status" value="1"/>
</dbReference>
<keyword evidence="3 11" id="KW-0723">Serine/threonine-protein kinase</keyword>
<dbReference type="InterPro" id="IPR011009">
    <property type="entry name" value="Kinase-like_dom_sf"/>
</dbReference>
<keyword evidence="7 10" id="KW-0067">ATP-binding</keyword>
<comment type="catalytic activity">
    <reaction evidence="8">
        <text>L-threonyl-[protein] + ATP = O-phospho-L-threonyl-[protein] + ADP + H(+)</text>
        <dbReference type="Rhea" id="RHEA:46608"/>
        <dbReference type="Rhea" id="RHEA-COMP:11060"/>
        <dbReference type="Rhea" id="RHEA-COMP:11605"/>
        <dbReference type="ChEBI" id="CHEBI:15378"/>
        <dbReference type="ChEBI" id="CHEBI:30013"/>
        <dbReference type="ChEBI" id="CHEBI:30616"/>
        <dbReference type="ChEBI" id="CHEBI:61977"/>
        <dbReference type="ChEBI" id="CHEBI:456216"/>
        <dbReference type="EC" id="2.7.11.1"/>
    </reaction>
</comment>
<protein>
    <recommendedName>
        <fullName evidence="2">non-specific serine/threonine protein kinase</fullName>
        <ecNumber evidence="2">2.7.11.1</ecNumber>
    </recommendedName>
</protein>
<keyword evidence="5 10" id="KW-0547">Nucleotide-binding</keyword>
<organism evidence="13 14">
    <name type="scientific">Sistotremastrum niveocremeum HHB9708</name>
    <dbReference type="NCBI Taxonomy" id="1314777"/>
    <lineage>
        <taxon>Eukaryota</taxon>
        <taxon>Fungi</taxon>
        <taxon>Dikarya</taxon>
        <taxon>Basidiomycota</taxon>
        <taxon>Agaricomycotina</taxon>
        <taxon>Agaricomycetes</taxon>
        <taxon>Sistotremastrales</taxon>
        <taxon>Sistotremastraceae</taxon>
        <taxon>Sertulicium</taxon>
        <taxon>Sertulicium niveocremeum</taxon>
    </lineage>
</organism>
<name>A0A165A5S2_9AGAM</name>
<dbReference type="EC" id="2.7.11.1" evidence="2"/>
<feature type="domain" description="Protein kinase" evidence="12">
    <location>
        <begin position="22"/>
        <end position="278"/>
    </location>
</feature>
<dbReference type="FunFam" id="1.10.510.10:FF:000499">
    <property type="entry name" value="Serine/threonine-protein kinase KIC1"/>
    <property type="match status" value="1"/>
</dbReference>
<feature type="binding site" evidence="10">
    <location>
        <position position="51"/>
    </location>
    <ligand>
        <name>ATP</name>
        <dbReference type="ChEBI" id="CHEBI:30616"/>
    </ligand>
</feature>
<evidence type="ECO:0000256" key="11">
    <source>
        <dbReference type="RuleBase" id="RU000304"/>
    </source>
</evidence>
<dbReference type="Proteomes" id="UP000076722">
    <property type="component" value="Unassembled WGS sequence"/>
</dbReference>
<dbReference type="PROSITE" id="PS50011">
    <property type="entry name" value="PROTEIN_KINASE_DOM"/>
    <property type="match status" value="1"/>
</dbReference>
<dbReference type="STRING" id="1314777.A0A165A5S2"/>
<dbReference type="InterPro" id="IPR008271">
    <property type="entry name" value="Ser/Thr_kinase_AS"/>
</dbReference>
<dbReference type="Pfam" id="PF00069">
    <property type="entry name" value="Pkinase"/>
    <property type="match status" value="1"/>
</dbReference>
<comment type="similarity">
    <text evidence="1">Belongs to the protein kinase superfamily. STE Ser/Thr protein kinase family. STE20 subfamily.</text>
</comment>
<dbReference type="InterPro" id="IPR000719">
    <property type="entry name" value="Prot_kinase_dom"/>
</dbReference>
<sequence>MSNRADYPGHPSEAHVPVTQIYRKLEIVGKGSYGAVYKGEHIPSGTIVALKIIDLDTEDDDAADIQREVALLSQLRGEGANVTQYYGSWLDGPNVWIVMDFAGGGSVRTLMKAMANGVLEERWIVVIIREILIALAYLHKSNVIHRDIKTANMLVQSSGKVVLCDFGVSALLSSSHSKRTTFTGTPHYMAPEVISSSSYDSKADIWSLGITIFEMATGSQPLAELPSMQALALIPKAKPPRLTEQQGGKEMRDFMTHCLKELPSDRSTADELSRHKWIKNSSKTPSSSLRELLLRYDKWAQAGGVRQSLAEPAPWEMDSDRSIFIFLCILLISYHHFC</sequence>
<comment type="catalytic activity">
    <reaction evidence="9">
        <text>L-seryl-[protein] + ATP = O-phospho-L-seryl-[protein] + ADP + H(+)</text>
        <dbReference type="Rhea" id="RHEA:17989"/>
        <dbReference type="Rhea" id="RHEA-COMP:9863"/>
        <dbReference type="Rhea" id="RHEA-COMP:11604"/>
        <dbReference type="ChEBI" id="CHEBI:15378"/>
        <dbReference type="ChEBI" id="CHEBI:29999"/>
        <dbReference type="ChEBI" id="CHEBI:30616"/>
        <dbReference type="ChEBI" id="CHEBI:83421"/>
        <dbReference type="ChEBI" id="CHEBI:456216"/>
        <dbReference type="EC" id="2.7.11.1"/>
    </reaction>
</comment>
<dbReference type="PANTHER" id="PTHR48012:SF21">
    <property type="entry name" value="PH DOMAIN-CONTAINING PROTEIN"/>
    <property type="match status" value="1"/>
</dbReference>
<evidence type="ECO:0000256" key="5">
    <source>
        <dbReference type="ARBA" id="ARBA00022741"/>
    </source>
</evidence>
<dbReference type="OrthoDB" id="248923at2759"/>
<dbReference type="SMART" id="SM00220">
    <property type="entry name" value="S_TKc"/>
    <property type="match status" value="1"/>
</dbReference>
<dbReference type="Gene3D" id="3.30.200.20">
    <property type="entry name" value="Phosphorylase Kinase, domain 1"/>
    <property type="match status" value="1"/>
</dbReference>
<dbReference type="PROSITE" id="PS00107">
    <property type="entry name" value="PROTEIN_KINASE_ATP"/>
    <property type="match status" value="1"/>
</dbReference>
<evidence type="ECO:0000256" key="10">
    <source>
        <dbReference type="PROSITE-ProRule" id="PRU10141"/>
    </source>
</evidence>
<evidence type="ECO:0000256" key="8">
    <source>
        <dbReference type="ARBA" id="ARBA00047899"/>
    </source>
</evidence>
<dbReference type="InterPro" id="IPR050629">
    <property type="entry name" value="STE20/SPS1-PAK"/>
</dbReference>
<keyword evidence="14" id="KW-1185">Reference proteome</keyword>
<evidence type="ECO:0000256" key="1">
    <source>
        <dbReference type="ARBA" id="ARBA00008874"/>
    </source>
</evidence>
<reference evidence="13 14" key="1">
    <citation type="journal article" date="2016" name="Mol. Biol. Evol.">
        <title>Comparative Genomics of Early-Diverging Mushroom-Forming Fungi Provides Insights into the Origins of Lignocellulose Decay Capabilities.</title>
        <authorList>
            <person name="Nagy L.G."/>
            <person name="Riley R."/>
            <person name="Tritt A."/>
            <person name="Adam C."/>
            <person name="Daum C."/>
            <person name="Floudas D."/>
            <person name="Sun H."/>
            <person name="Yadav J.S."/>
            <person name="Pangilinan J."/>
            <person name="Larsson K.H."/>
            <person name="Matsuura K."/>
            <person name="Barry K."/>
            <person name="Labutti K."/>
            <person name="Kuo R."/>
            <person name="Ohm R.A."/>
            <person name="Bhattacharya S.S."/>
            <person name="Shirouzu T."/>
            <person name="Yoshinaga Y."/>
            <person name="Martin F.M."/>
            <person name="Grigoriev I.V."/>
            <person name="Hibbett D.S."/>
        </authorList>
    </citation>
    <scope>NUCLEOTIDE SEQUENCE [LARGE SCALE GENOMIC DNA]</scope>
    <source>
        <strain evidence="13 14">HHB9708</strain>
    </source>
</reference>
<evidence type="ECO:0000256" key="3">
    <source>
        <dbReference type="ARBA" id="ARBA00022527"/>
    </source>
</evidence>
<proteinExistence type="inferred from homology"/>
<dbReference type="GO" id="GO:0005737">
    <property type="term" value="C:cytoplasm"/>
    <property type="evidence" value="ECO:0007669"/>
    <property type="project" value="TreeGrafter"/>
</dbReference>
<evidence type="ECO:0000313" key="13">
    <source>
        <dbReference type="EMBL" id="KZS98515.1"/>
    </source>
</evidence>
<evidence type="ECO:0000313" key="14">
    <source>
        <dbReference type="Proteomes" id="UP000076722"/>
    </source>
</evidence>
<keyword evidence="6 13" id="KW-0418">Kinase</keyword>